<dbReference type="Gene3D" id="1.25.40.180">
    <property type="match status" value="1"/>
</dbReference>
<proteinExistence type="predicted"/>
<sequence length="151" mass="18122">MDFKKTNDKEKQEQRHDYNQEYRKFKWDALRKTIFRLINKVSISNIHHVVGEILNENLIVGLVEKILIKRLRILKNNYTYKNVKLQMKWIMKFLNKNVGLSIEQEIPAEAKSEVSQNVEEEVEHVKNSGKYLYKTEQEELELEQNLEVDDD</sequence>
<dbReference type="Proteomes" id="UP001604277">
    <property type="component" value="Unassembled WGS sequence"/>
</dbReference>
<protein>
    <submittedName>
        <fullName evidence="1">MIF4G-like domain superfamily</fullName>
    </submittedName>
</protein>
<gene>
    <name evidence="1" type="ORF">Fot_31654</name>
</gene>
<comment type="caution">
    <text evidence="1">The sequence shown here is derived from an EMBL/GenBank/DDBJ whole genome shotgun (WGS) entry which is preliminary data.</text>
</comment>
<evidence type="ECO:0000313" key="2">
    <source>
        <dbReference type="Proteomes" id="UP001604277"/>
    </source>
</evidence>
<keyword evidence="2" id="KW-1185">Reference proteome</keyword>
<organism evidence="1 2">
    <name type="scientific">Forsythia ovata</name>
    <dbReference type="NCBI Taxonomy" id="205694"/>
    <lineage>
        <taxon>Eukaryota</taxon>
        <taxon>Viridiplantae</taxon>
        <taxon>Streptophyta</taxon>
        <taxon>Embryophyta</taxon>
        <taxon>Tracheophyta</taxon>
        <taxon>Spermatophyta</taxon>
        <taxon>Magnoliopsida</taxon>
        <taxon>eudicotyledons</taxon>
        <taxon>Gunneridae</taxon>
        <taxon>Pentapetalae</taxon>
        <taxon>asterids</taxon>
        <taxon>lamiids</taxon>
        <taxon>Lamiales</taxon>
        <taxon>Oleaceae</taxon>
        <taxon>Forsythieae</taxon>
        <taxon>Forsythia</taxon>
    </lineage>
</organism>
<dbReference type="AlphaFoldDB" id="A0ABD1T5P1"/>
<dbReference type="EMBL" id="JBFOLJ010000009">
    <property type="protein sequence ID" value="KAL2508007.1"/>
    <property type="molecule type" value="Genomic_DNA"/>
</dbReference>
<reference evidence="2" key="1">
    <citation type="submission" date="2024-07" db="EMBL/GenBank/DDBJ databases">
        <title>Two chromosome-level genome assemblies of Korean endemic species Abeliophyllum distichum and Forsythia ovata (Oleaceae).</title>
        <authorList>
            <person name="Jang H."/>
        </authorList>
    </citation>
    <scope>NUCLEOTIDE SEQUENCE [LARGE SCALE GENOMIC DNA]</scope>
</reference>
<evidence type="ECO:0000313" key="1">
    <source>
        <dbReference type="EMBL" id="KAL2508007.1"/>
    </source>
</evidence>
<name>A0ABD1T5P1_9LAMI</name>
<accession>A0ABD1T5P1</accession>